<dbReference type="AlphaFoldDB" id="A0A8S9J1Q8"/>
<dbReference type="Pfam" id="PF13516">
    <property type="entry name" value="LRR_6"/>
    <property type="match status" value="1"/>
</dbReference>
<dbReference type="PANTHER" id="PTHR38926">
    <property type="entry name" value="F-BOX DOMAIN CONTAINING PROTEIN, EXPRESSED"/>
    <property type="match status" value="1"/>
</dbReference>
<feature type="domain" description="F-box/LRR-repeat protein 15/At3g58940/PEG3-like LRR" evidence="1">
    <location>
        <begin position="136"/>
        <end position="238"/>
    </location>
</feature>
<name>A0A8S9J1Q8_BRACR</name>
<evidence type="ECO:0000259" key="1">
    <source>
        <dbReference type="Pfam" id="PF24758"/>
    </source>
</evidence>
<dbReference type="EMBL" id="QGKW02002228">
    <property type="protein sequence ID" value="KAF2539073.1"/>
    <property type="molecule type" value="Genomic_DNA"/>
</dbReference>
<dbReference type="InterPro" id="IPR006553">
    <property type="entry name" value="Leu-rich_rpt_Cys-con_subtyp"/>
</dbReference>
<proteinExistence type="predicted"/>
<reference evidence="3" key="1">
    <citation type="submission" date="2019-12" db="EMBL/GenBank/DDBJ databases">
        <title>Genome sequencing and annotation of Brassica cretica.</title>
        <authorList>
            <person name="Studholme D.J."/>
            <person name="Sarris P.F."/>
        </authorList>
    </citation>
    <scope>NUCLEOTIDE SEQUENCE</scope>
    <source>
        <strain evidence="2">PFS-001/15</strain>
        <strain evidence="3">PFS-102/07</strain>
        <tissue evidence="3">Leaf</tissue>
    </source>
</reference>
<dbReference type="SUPFAM" id="SSF52047">
    <property type="entry name" value="RNI-like"/>
    <property type="match status" value="1"/>
</dbReference>
<sequence>RLKKRRVFVQKVCTSWRHVCKDSEMWRKIDMRNLVDVGLNLEIMCRHAVDRSQGGLVEIDIWNFATDSLLNYIAERSSNLRSLRLVMCPLITNDGLAKALAKLPLLEELEFSYCPLSVESLRLVGRSCPNLKTLKLNRLTLMRFPYESDDDALASAETMPKLSHLQLFANNLTDPGLNVILDNCPNLEHLDLRECRSVKLSGDLRASLSKDTRGVFSRYGQSISAKTTEVLEQIHQQQSSLWLKEWLNVHHQALVLQSLGIRVMI</sequence>
<evidence type="ECO:0000313" key="2">
    <source>
        <dbReference type="EMBL" id="KAF2539073.1"/>
    </source>
</evidence>
<dbReference type="InterPro" id="IPR001611">
    <property type="entry name" value="Leu-rich_rpt"/>
</dbReference>
<dbReference type="InterPro" id="IPR032675">
    <property type="entry name" value="LRR_dom_sf"/>
</dbReference>
<comment type="caution">
    <text evidence="3">The sequence shown here is derived from an EMBL/GenBank/DDBJ whole genome shotgun (WGS) entry which is preliminary data.</text>
</comment>
<dbReference type="InterPro" id="IPR055411">
    <property type="entry name" value="LRR_FXL15/At3g58940/PEG3-like"/>
</dbReference>
<dbReference type="Proteomes" id="UP000712281">
    <property type="component" value="Unassembled WGS sequence"/>
</dbReference>
<gene>
    <name evidence="2" type="ORF">F2Q68_00018673</name>
    <name evidence="3" type="ORF">F2Q70_00000177</name>
</gene>
<dbReference type="Gene3D" id="3.80.10.10">
    <property type="entry name" value="Ribonuclease Inhibitor"/>
    <property type="match status" value="1"/>
</dbReference>
<evidence type="ECO:0000313" key="3">
    <source>
        <dbReference type="EMBL" id="KAF2576045.1"/>
    </source>
</evidence>
<dbReference type="Pfam" id="PF24758">
    <property type="entry name" value="LRR_At5g56370"/>
    <property type="match status" value="1"/>
</dbReference>
<dbReference type="SMART" id="SM00367">
    <property type="entry name" value="LRR_CC"/>
    <property type="match status" value="3"/>
</dbReference>
<dbReference type="PANTHER" id="PTHR38926:SF45">
    <property type="entry name" value="F-BOX DOMAIN-CONTAINING PROTEIN"/>
    <property type="match status" value="1"/>
</dbReference>
<dbReference type="EMBL" id="QGKY02001015">
    <property type="protein sequence ID" value="KAF2576045.1"/>
    <property type="molecule type" value="Genomic_DNA"/>
</dbReference>
<accession>A0A8S9J1Q8</accession>
<feature type="non-terminal residue" evidence="3">
    <location>
        <position position="1"/>
    </location>
</feature>
<organism evidence="3">
    <name type="scientific">Brassica cretica</name>
    <name type="common">Mustard</name>
    <dbReference type="NCBI Taxonomy" id="69181"/>
    <lineage>
        <taxon>Eukaryota</taxon>
        <taxon>Viridiplantae</taxon>
        <taxon>Streptophyta</taxon>
        <taxon>Embryophyta</taxon>
        <taxon>Tracheophyta</taxon>
        <taxon>Spermatophyta</taxon>
        <taxon>Magnoliopsida</taxon>
        <taxon>eudicotyledons</taxon>
        <taxon>Gunneridae</taxon>
        <taxon>Pentapetalae</taxon>
        <taxon>rosids</taxon>
        <taxon>malvids</taxon>
        <taxon>Brassicales</taxon>
        <taxon>Brassicaceae</taxon>
        <taxon>Brassiceae</taxon>
        <taxon>Brassica</taxon>
    </lineage>
</organism>
<protein>
    <recommendedName>
        <fullName evidence="1">F-box/LRR-repeat protein 15/At3g58940/PEG3-like LRR domain-containing protein</fullName>
    </recommendedName>
</protein>